<dbReference type="InterPro" id="IPR029063">
    <property type="entry name" value="SAM-dependent_MTases_sf"/>
</dbReference>
<feature type="binding site" evidence="4">
    <location>
        <position position="188"/>
    </location>
    <ligand>
        <name>S-adenosyl-L-methionine</name>
        <dbReference type="ChEBI" id="CHEBI:59789"/>
    </ligand>
</feature>
<keyword evidence="2 4" id="KW-0808">Transferase</keyword>
<dbReference type="PANTHER" id="PTHR18895">
    <property type="entry name" value="HEMK METHYLTRANSFERASE"/>
    <property type="match status" value="1"/>
</dbReference>
<dbReference type="AlphaFoldDB" id="A0A6N6N8L0"/>
<dbReference type="OrthoDB" id="9800643at2"/>
<sequence>MGPTVRQVLDESRQRLSAVDSPVLSAEVLIAHVLDVQRFQLHLDINRPLEEAQVSRIHELVARRAAGEPVAYLVGRQEFYGLDFSITPDVLIPRPETEHIVEYCEQLFDSQDSFVFADFGTGSGILAVTLAVLFPKSRGVAVDLLPGPLALARVNAKAHGALSRIHFAQADFTAPLFRPRSLDLVVSNPPYVTEEEYADCSPEVREFEPRTALTSGHDGLDHIRQLVPRVANALASGGSFLMEFGWRHGEAVRNILESQHGDFDGISINKDYSGHDRFVAAQKK</sequence>
<feature type="domain" description="Methyltransferase" evidence="5">
    <location>
        <begin position="118"/>
        <end position="200"/>
    </location>
</feature>
<dbReference type="PANTHER" id="PTHR18895:SF74">
    <property type="entry name" value="MTRF1L RELEASE FACTOR GLUTAMINE METHYLTRANSFERASE"/>
    <property type="match status" value="1"/>
</dbReference>
<dbReference type="Pfam" id="PF17827">
    <property type="entry name" value="PrmC_N"/>
    <property type="match status" value="1"/>
</dbReference>
<feature type="binding site" evidence="4">
    <location>
        <position position="143"/>
    </location>
    <ligand>
        <name>S-adenosyl-L-methionine</name>
        <dbReference type="ChEBI" id="CHEBI:59789"/>
    </ligand>
</feature>
<evidence type="ECO:0000259" key="5">
    <source>
        <dbReference type="Pfam" id="PF13649"/>
    </source>
</evidence>
<feature type="binding site" evidence="4">
    <location>
        <begin position="188"/>
        <end position="191"/>
    </location>
    <ligand>
        <name>substrate</name>
    </ligand>
</feature>
<dbReference type="RefSeq" id="WP_151150018.1">
    <property type="nucleotide sequence ID" value="NZ_WAIE01000001.1"/>
</dbReference>
<dbReference type="Proteomes" id="UP000438699">
    <property type="component" value="Unassembled WGS sequence"/>
</dbReference>
<accession>A0A6N6N8L0</accession>
<dbReference type="NCBIfam" id="TIGR03534">
    <property type="entry name" value="RF_mod_PrmC"/>
    <property type="match status" value="1"/>
</dbReference>
<dbReference type="Gene3D" id="3.40.50.150">
    <property type="entry name" value="Vaccinia Virus protein VP39"/>
    <property type="match status" value="1"/>
</dbReference>
<keyword evidence="8" id="KW-1185">Reference proteome</keyword>
<feature type="domain" description="Release factor glutamine methyltransferase N-terminal" evidence="6">
    <location>
        <begin position="7"/>
        <end position="75"/>
    </location>
</feature>
<proteinExistence type="inferred from homology"/>
<dbReference type="InterPro" id="IPR040758">
    <property type="entry name" value="PrmC_N"/>
</dbReference>
<dbReference type="InterPro" id="IPR002052">
    <property type="entry name" value="DNA_methylase_N6_adenine_CS"/>
</dbReference>
<evidence type="ECO:0000259" key="6">
    <source>
        <dbReference type="Pfam" id="PF17827"/>
    </source>
</evidence>
<dbReference type="PROSITE" id="PS00092">
    <property type="entry name" value="N6_MTASE"/>
    <property type="match status" value="1"/>
</dbReference>
<dbReference type="SUPFAM" id="SSF53335">
    <property type="entry name" value="S-adenosyl-L-methionine-dependent methyltransferases"/>
    <property type="match status" value="1"/>
</dbReference>
<protein>
    <recommendedName>
        <fullName evidence="4">Release factor glutamine methyltransferase</fullName>
        <shortName evidence="4">RF MTase</shortName>
        <ecNumber evidence="4">2.1.1.297</ecNumber>
    </recommendedName>
    <alternativeName>
        <fullName evidence="4">N5-glutamine methyltransferase PrmC</fullName>
    </alternativeName>
    <alternativeName>
        <fullName evidence="4">Protein-(glutamine-N5) MTase PrmC</fullName>
    </alternativeName>
    <alternativeName>
        <fullName evidence="4">Protein-glutamine N-methyltransferase PrmC</fullName>
    </alternativeName>
</protein>
<comment type="catalytic activity">
    <reaction evidence="4">
        <text>L-glutaminyl-[peptide chain release factor] + S-adenosyl-L-methionine = N(5)-methyl-L-glutaminyl-[peptide chain release factor] + S-adenosyl-L-homocysteine + H(+)</text>
        <dbReference type="Rhea" id="RHEA:42896"/>
        <dbReference type="Rhea" id="RHEA-COMP:10271"/>
        <dbReference type="Rhea" id="RHEA-COMP:10272"/>
        <dbReference type="ChEBI" id="CHEBI:15378"/>
        <dbReference type="ChEBI" id="CHEBI:30011"/>
        <dbReference type="ChEBI" id="CHEBI:57856"/>
        <dbReference type="ChEBI" id="CHEBI:59789"/>
        <dbReference type="ChEBI" id="CHEBI:61891"/>
        <dbReference type="EC" id="2.1.1.297"/>
    </reaction>
</comment>
<dbReference type="Gene3D" id="1.10.8.10">
    <property type="entry name" value="DNA helicase RuvA subunit, C-terminal domain"/>
    <property type="match status" value="1"/>
</dbReference>
<keyword evidence="1 4" id="KW-0489">Methyltransferase</keyword>
<dbReference type="HAMAP" id="MF_02126">
    <property type="entry name" value="RF_methyltr_PrmC"/>
    <property type="match status" value="1"/>
</dbReference>
<organism evidence="7 8">
    <name type="scientific">Pseudodesulfovibrio senegalensis</name>
    <dbReference type="NCBI Taxonomy" id="1721087"/>
    <lineage>
        <taxon>Bacteria</taxon>
        <taxon>Pseudomonadati</taxon>
        <taxon>Thermodesulfobacteriota</taxon>
        <taxon>Desulfovibrionia</taxon>
        <taxon>Desulfovibrionales</taxon>
        <taxon>Desulfovibrionaceae</taxon>
    </lineage>
</organism>
<evidence type="ECO:0000256" key="4">
    <source>
        <dbReference type="HAMAP-Rule" id="MF_02126"/>
    </source>
</evidence>
<dbReference type="GO" id="GO:0032259">
    <property type="term" value="P:methylation"/>
    <property type="evidence" value="ECO:0007669"/>
    <property type="project" value="UniProtKB-KW"/>
</dbReference>
<dbReference type="EC" id="2.1.1.297" evidence="4"/>
<dbReference type="InterPro" id="IPR019874">
    <property type="entry name" value="RF_methyltr_PrmC"/>
</dbReference>
<dbReference type="CDD" id="cd02440">
    <property type="entry name" value="AdoMet_MTases"/>
    <property type="match status" value="1"/>
</dbReference>
<dbReference type="InterPro" id="IPR041698">
    <property type="entry name" value="Methyltransf_25"/>
</dbReference>
<feature type="binding site" evidence="4">
    <location>
        <begin position="120"/>
        <end position="124"/>
    </location>
    <ligand>
        <name>S-adenosyl-L-methionine</name>
        <dbReference type="ChEBI" id="CHEBI:59789"/>
    </ligand>
</feature>
<comment type="caution">
    <text evidence="7">The sequence shown here is derived from an EMBL/GenBank/DDBJ whole genome shotgun (WGS) entry which is preliminary data.</text>
</comment>
<dbReference type="GO" id="GO:0003676">
    <property type="term" value="F:nucleic acid binding"/>
    <property type="evidence" value="ECO:0007669"/>
    <property type="project" value="InterPro"/>
</dbReference>
<reference evidence="7 8" key="1">
    <citation type="journal article" date="2017" name="Int. J. Syst. Evol. Microbiol.">
        <title>Desulfovibrio senegalensis sp. nov., a mesophilic sulfate reducer isolated from marine sediment.</title>
        <authorList>
            <person name="Thioye A."/>
            <person name="Gam Z.B.A."/>
            <person name="Mbengue M."/>
            <person name="Cayol J.L."/>
            <person name="Joseph-Bartoli M."/>
            <person name="Toure-Kane C."/>
            <person name="Labat M."/>
        </authorList>
    </citation>
    <scope>NUCLEOTIDE SEQUENCE [LARGE SCALE GENOMIC DNA]</scope>
    <source>
        <strain evidence="7 8">DSM 101509</strain>
    </source>
</reference>
<evidence type="ECO:0000256" key="1">
    <source>
        <dbReference type="ARBA" id="ARBA00022603"/>
    </source>
</evidence>
<name>A0A6N6N8L0_9BACT</name>
<dbReference type="InterPro" id="IPR004556">
    <property type="entry name" value="HemK-like"/>
</dbReference>
<evidence type="ECO:0000313" key="7">
    <source>
        <dbReference type="EMBL" id="KAB1443645.1"/>
    </source>
</evidence>
<feature type="binding site" evidence="4">
    <location>
        <position position="172"/>
    </location>
    <ligand>
        <name>S-adenosyl-L-methionine</name>
        <dbReference type="ChEBI" id="CHEBI:59789"/>
    </ligand>
</feature>
<keyword evidence="3 4" id="KW-0949">S-adenosyl-L-methionine</keyword>
<evidence type="ECO:0000256" key="2">
    <source>
        <dbReference type="ARBA" id="ARBA00022679"/>
    </source>
</evidence>
<comment type="function">
    <text evidence="4">Methylates the class 1 translation termination release factors RF1/PrfA and RF2/PrfB on the glutamine residue of the universally conserved GGQ motif.</text>
</comment>
<evidence type="ECO:0000256" key="3">
    <source>
        <dbReference type="ARBA" id="ARBA00022691"/>
    </source>
</evidence>
<gene>
    <name evidence="4 7" type="primary">prmC</name>
    <name evidence="7" type="ORF">F8A88_05245</name>
</gene>
<dbReference type="Pfam" id="PF13649">
    <property type="entry name" value="Methyltransf_25"/>
    <property type="match status" value="1"/>
</dbReference>
<dbReference type="EMBL" id="WAIE01000001">
    <property type="protein sequence ID" value="KAB1443645.1"/>
    <property type="molecule type" value="Genomic_DNA"/>
</dbReference>
<comment type="similarity">
    <text evidence="4">Belongs to the protein N5-glutamine methyltransferase family. PrmC subfamily.</text>
</comment>
<dbReference type="InterPro" id="IPR050320">
    <property type="entry name" value="N5-glutamine_MTase"/>
</dbReference>
<dbReference type="NCBIfam" id="TIGR00536">
    <property type="entry name" value="hemK_fam"/>
    <property type="match status" value="1"/>
</dbReference>
<dbReference type="GO" id="GO:0102559">
    <property type="term" value="F:peptide chain release factor N(5)-glutamine methyltransferase activity"/>
    <property type="evidence" value="ECO:0007669"/>
    <property type="project" value="UniProtKB-EC"/>
</dbReference>
<evidence type="ECO:0000313" key="8">
    <source>
        <dbReference type="Proteomes" id="UP000438699"/>
    </source>
</evidence>